<accession>A0ABP4JT30</accession>
<comment type="caution">
    <text evidence="1">The sequence shown here is derived from an EMBL/GenBank/DDBJ whole genome shotgun (WGS) entry which is preliminary data.</text>
</comment>
<organism evidence="1 2">
    <name type="scientific">Streptomyces thermospinosisporus</name>
    <dbReference type="NCBI Taxonomy" id="161482"/>
    <lineage>
        <taxon>Bacteria</taxon>
        <taxon>Bacillati</taxon>
        <taxon>Actinomycetota</taxon>
        <taxon>Actinomycetes</taxon>
        <taxon>Kitasatosporales</taxon>
        <taxon>Streptomycetaceae</taxon>
        <taxon>Streptomyces</taxon>
    </lineage>
</organism>
<evidence type="ECO:0000313" key="1">
    <source>
        <dbReference type="EMBL" id="GAA1428003.1"/>
    </source>
</evidence>
<evidence type="ECO:0008006" key="3">
    <source>
        <dbReference type="Google" id="ProtNLM"/>
    </source>
</evidence>
<evidence type="ECO:0000313" key="2">
    <source>
        <dbReference type="Proteomes" id="UP001500973"/>
    </source>
</evidence>
<dbReference type="EMBL" id="BAAAIZ010000061">
    <property type="protein sequence ID" value="GAA1428003.1"/>
    <property type="molecule type" value="Genomic_DNA"/>
</dbReference>
<name>A0ABP4JT30_9ACTN</name>
<dbReference type="RefSeq" id="WP_344014498.1">
    <property type="nucleotide sequence ID" value="NZ_BAAAIZ010000061.1"/>
</dbReference>
<protein>
    <recommendedName>
        <fullName evidence="3">Lipoprotein</fullName>
    </recommendedName>
</protein>
<reference evidence="2" key="1">
    <citation type="journal article" date="2019" name="Int. J. Syst. Evol. Microbiol.">
        <title>The Global Catalogue of Microorganisms (GCM) 10K type strain sequencing project: providing services to taxonomists for standard genome sequencing and annotation.</title>
        <authorList>
            <consortium name="The Broad Institute Genomics Platform"/>
            <consortium name="The Broad Institute Genome Sequencing Center for Infectious Disease"/>
            <person name="Wu L."/>
            <person name="Ma J."/>
        </authorList>
    </citation>
    <scope>NUCLEOTIDE SEQUENCE [LARGE SCALE GENOMIC DNA]</scope>
    <source>
        <strain evidence="2">JCM 11756</strain>
    </source>
</reference>
<sequence>MPSFSMPGRTPTGRTLARRALARRPLIGHTSTGRTWTGRTLPGRSCAAAGLLALLLTACGSGSSSSSSSAEVPDGWRTLETPRVSVAYPEGFREQSDAERSKHNAAAAELREDGRTVALITVQLDFTRANSAEQAAIAAEAGIQLGADVKSTKEVELSGTDDARRIDFTFTATGEGGGPAKGATVKGVILTGLDSEQETFAVRIDAQRGKMADADLKRIVDSVEVR</sequence>
<gene>
    <name evidence="1" type="ORF">GCM10009601_40260</name>
</gene>
<proteinExistence type="predicted"/>
<keyword evidence="2" id="KW-1185">Reference proteome</keyword>
<dbReference type="Proteomes" id="UP001500973">
    <property type="component" value="Unassembled WGS sequence"/>
</dbReference>